<evidence type="ECO:0000256" key="3">
    <source>
        <dbReference type="ARBA" id="ARBA00023002"/>
    </source>
</evidence>
<evidence type="ECO:0000256" key="1">
    <source>
        <dbReference type="ARBA" id="ARBA00008056"/>
    </source>
</evidence>
<keyword evidence="2 5" id="KW-0479">Metal-binding</keyword>
<dbReference type="OrthoDB" id="627829at2759"/>
<dbReference type="PROSITE" id="PS51471">
    <property type="entry name" value="FE2OG_OXY"/>
    <property type="match status" value="1"/>
</dbReference>
<dbReference type="PRINTS" id="PR00682">
    <property type="entry name" value="IPNSYNTHASE"/>
</dbReference>
<evidence type="ECO:0000313" key="10">
    <source>
        <dbReference type="Proteomes" id="UP000274922"/>
    </source>
</evidence>
<evidence type="ECO:0000313" key="9">
    <source>
        <dbReference type="Proteomes" id="UP000268535"/>
    </source>
</evidence>
<evidence type="ECO:0000313" key="7">
    <source>
        <dbReference type="EMBL" id="RKO97519.1"/>
    </source>
</evidence>
<reference evidence="7" key="3">
    <citation type="submission" date="2018-08" db="EMBL/GenBank/DDBJ databases">
        <title>Leveraging single-cell genomics to expand the Fungal Tree of Life.</title>
        <authorList>
            <consortium name="DOE Joint Genome Institute"/>
            <person name="Ahrendt S.R."/>
            <person name="Quandt C.A."/>
            <person name="Ciobanu D."/>
            <person name="Clum A."/>
            <person name="Salamov A."/>
            <person name="Andreopoulos B."/>
            <person name="Cheng J.-F."/>
            <person name="Woyke T."/>
            <person name="Pelin A."/>
            <person name="Henrissat B."/>
            <person name="Reynolds N."/>
            <person name="Benny G.L."/>
            <person name="Smith M.E."/>
            <person name="James T.Y."/>
            <person name="Grigoriev I.V."/>
        </authorList>
    </citation>
    <scope>NUCLEOTIDE SEQUENCE</scope>
    <source>
        <strain evidence="7">ATCC 52028</strain>
    </source>
</reference>
<reference evidence="9 10" key="1">
    <citation type="journal article" date="2018" name="Nat. Microbiol.">
        <title>Leveraging single-cell genomics to expand the fungal tree of life.</title>
        <authorList>
            <person name="Ahrendt S.R."/>
            <person name="Quandt C.A."/>
            <person name="Ciobanu D."/>
            <person name="Clum A."/>
            <person name="Salamov A."/>
            <person name="Andreopoulos B."/>
            <person name="Cheng J.F."/>
            <person name="Woyke T."/>
            <person name="Pelin A."/>
            <person name="Henrissat B."/>
            <person name="Reynolds N.K."/>
            <person name="Benny G.L."/>
            <person name="Smith M.E."/>
            <person name="James T.Y."/>
            <person name="Grigoriev I.V."/>
        </authorList>
    </citation>
    <scope>NUCLEOTIDE SEQUENCE [LARGE SCALE GENOMIC DNA]</scope>
    <source>
        <strain evidence="9 10">ATCC 52028</strain>
    </source>
</reference>
<dbReference type="Pfam" id="PF14226">
    <property type="entry name" value="DIOX_N"/>
    <property type="match status" value="1"/>
</dbReference>
<dbReference type="InterPro" id="IPR005123">
    <property type="entry name" value="Oxoglu/Fe-dep_dioxygenase_dom"/>
</dbReference>
<evidence type="ECO:0000256" key="2">
    <source>
        <dbReference type="ARBA" id="ARBA00022723"/>
    </source>
</evidence>
<dbReference type="PANTHER" id="PTHR10209:SF885">
    <property type="entry name" value="2OG-FE(II) OXYGENASE FAMILY, PUTATIVE (AFU_ORTHOLOGUE AFUA_2G00750)-RELATED"/>
    <property type="match status" value="1"/>
</dbReference>
<proteinExistence type="inferred from homology"/>
<reference evidence="8" key="2">
    <citation type="submission" date="2018-04" db="EMBL/GenBank/DDBJ databases">
        <title>Leveraging single-cell genomics to expand the Fungal Tree of Life.</title>
        <authorList>
            <consortium name="DOE Joint Genome Institute"/>
            <person name="Ahrendt S.R."/>
            <person name="Quandt C.A."/>
            <person name="Ciobanu D."/>
            <person name="Clum A."/>
            <person name="Salamov A."/>
            <person name="Andreopoulos B."/>
            <person name="Cheng J.-F."/>
            <person name="Woyke T."/>
            <person name="Pelin A."/>
            <person name="Henrissat B."/>
            <person name="Benny G.L."/>
            <person name="Smith M.E."/>
            <person name="James T.Y."/>
            <person name="Grigoriev I.V."/>
        </authorList>
    </citation>
    <scope>NUCLEOTIDE SEQUENCE</scope>
    <source>
        <strain evidence="8">ATCC 52028</strain>
    </source>
</reference>
<dbReference type="Proteomes" id="UP000268535">
    <property type="component" value="Unassembled WGS sequence"/>
</dbReference>
<dbReference type="PANTHER" id="PTHR10209">
    <property type="entry name" value="OXIDOREDUCTASE, 2OG-FE II OXYGENASE FAMILY PROTEIN"/>
    <property type="match status" value="1"/>
</dbReference>
<dbReference type="GO" id="GO:0046872">
    <property type="term" value="F:metal ion binding"/>
    <property type="evidence" value="ECO:0007669"/>
    <property type="project" value="UniProtKB-KW"/>
</dbReference>
<evidence type="ECO:0000256" key="5">
    <source>
        <dbReference type="RuleBase" id="RU003682"/>
    </source>
</evidence>
<evidence type="ECO:0000256" key="4">
    <source>
        <dbReference type="ARBA" id="ARBA00023004"/>
    </source>
</evidence>
<comment type="similarity">
    <text evidence="1 5">Belongs to the iron/ascorbate-dependent oxidoreductase family.</text>
</comment>
<protein>
    <submittedName>
        <fullName evidence="7">Clavaminate synthase-like protein</fullName>
    </submittedName>
</protein>
<dbReference type="Gene3D" id="2.60.120.330">
    <property type="entry name" value="B-lactam Antibiotic, Isopenicillin N Synthase, Chain"/>
    <property type="match status" value="1"/>
</dbReference>
<dbReference type="GO" id="GO:0016491">
    <property type="term" value="F:oxidoreductase activity"/>
    <property type="evidence" value="ECO:0007669"/>
    <property type="project" value="UniProtKB-KW"/>
</dbReference>
<feature type="domain" description="Fe2OG dioxygenase" evidence="6">
    <location>
        <begin position="180"/>
        <end position="288"/>
    </location>
</feature>
<sequence length="376" mass="41532">MANKAAGAFEKLPILDVALLRGSAKDKAQFLHELRETCLNVGFFYVKNHGIPEEVVESIFGAGKRFFELPADVKQKSSVAAAPHFVGWIPAESEITHGRADVRESFDYQWKGNTAPPIGAPIWKNTLGPTPFPSEADCPGFDKASTDWMLAAADLGYTLLHAIAESLGLESNALDQYVNDPEGRRAWLTKINRYPPVAPDANNTQGCGHHTDDGFLTILAIDDIPGLQVQNMAGTWIDVHRVPGTFVVNLGDYLEKLTGGAYVSTTHRVFSNVGGAVDRYSVPFFLDPHPLVIRNVEPIPDSALLPEIVAARNKDYKSDVMKGDQRKIGRTHGESNFINRLKSYPLCGDRWYPDLNWKQLAVEWSEGFTPGETDVW</sequence>
<dbReference type="EMBL" id="ML009242">
    <property type="protein sequence ID" value="RKO97519.1"/>
    <property type="molecule type" value="Genomic_DNA"/>
</dbReference>
<dbReference type="STRING" id="1555241.A0A4P9WVX2"/>
<dbReference type="Pfam" id="PF03171">
    <property type="entry name" value="2OG-FeII_Oxy"/>
    <property type="match status" value="1"/>
</dbReference>
<dbReference type="InterPro" id="IPR026992">
    <property type="entry name" value="DIOX_N"/>
</dbReference>
<evidence type="ECO:0000313" key="8">
    <source>
        <dbReference type="EMBL" id="RKP04282.1"/>
    </source>
</evidence>
<dbReference type="SUPFAM" id="SSF51197">
    <property type="entry name" value="Clavaminate synthase-like"/>
    <property type="match status" value="1"/>
</dbReference>
<keyword evidence="10" id="KW-1185">Reference proteome</keyword>
<dbReference type="EMBL" id="ML014111">
    <property type="protein sequence ID" value="RKP04282.1"/>
    <property type="molecule type" value="Genomic_DNA"/>
</dbReference>
<name>A0A4P9WVX2_9FUNG</name>
<keyword evidence="3 5" id="KW-0560">Oxidoreductase</keyword>
<gene>
    <name evidence="7" type="ORF">CAUPRSCDRAFT_10814</name>
    <name evidence="8" type="ORF">CXG81DRAFT_8393</name>
</gene>
<organism evidence="7 9">
    <name type="scientific">Caulochytrium protostelioides</name>
    <dbReference type="NCBI Taxonomy" id="1555241"/>
    <lineage>
        <taxon>Eukaryota</taxon>
        <taxon>Fungi</taxon>
        <taxon>Fungi incertae sedis</taxon>
        <taxon>Chytridiomycota</taxon>
        <taxon>Chytridiomycota incertae sedis</taxon>
        <taxon>Chytridiomycetes</taxon>
        <taxon>Caulochytriales</taxon>
        <taxon>Caulochytriaceae</taxon>
        <taxon>Caulochytrium</taxon>
    </lineage>
</organism>
<accession>A0A4P9WVX2</accession>
<dbReference type="Proteomes" id="UP000274922">
    <property type="component" value="Unassembled WGS sequence"/>
</dbReference>
<evidence type="ECO:0000259" key="6">
    <source>
        <dbReference type="PROSITE" id="PS51471"/>
    </source>
</evidence>
<dbReference type="InterPro" id="IPR027443">
    <property type="entry name" value="IPNS-like_sf"/>
</dbReference>
<keyword evidence="4 5" id="KW-0408">Iron</keyword>
<dbReference type="InterPro" id="IPR044861">
    <property type="entry name" value="IPNS-like_FE2OG_OXY"/>
</dbReference>
<dbReference type="AlphaFoldDB" id="A0A4P9WVX2"/>